<evidence type="ECO:0000313" key="1">
    <source>
        <dbReference type="EMBL" id="GIQ88554.1"/>
    </source>
</evidence>
<gene>
    <name evidence="1" type="ORF">KIPB_010829</name>
</gene>
<name>A0A9K3D3U0_9EUKA</name>
<dbReference type="Proteomes" id="UP000265618">
    <property type="component" value="Unassembled WGS sequence"/>
</dbReference>
<keyword evidence="2" id="KW-1185">Reference proteome</keyword>
<sequence length="446" mass="50038">MDTSNTLRGHGIPVSLWDEKYATIDALIKAAETGSGRPWRSSAYGSCLVCAVATFSSECKCAIPVSGDRDTGYTLMPFESEKEYRRPDDAPWNHSERCIARSRLPFRMHYFNQIKGVGFETHSTYTGFYCLSLTEFLCGNEGSKEACLLTLPSCTDSGGIPSTSGDPCTLRVVPMPWNEPVATDFGRHRVLRCIPSTDYAYGQARPTQSCLYKYQRDTCTWECVDRWQGQMWLYDADFESWIKSSCLPSDIPTWVLYHHKPRGVSFFALSDHLYVISVVDKILSCFSPDTKMWTQLPYPAILSRQTFGRGSYMIQKARTEHTVYLEIDHKLYSYTPGSVEEWQCEAGGRIIGMGVMVGRYLVDTHVQWTGKVSILDTVAGTWYSDPAVLDGLFGEREGVVCQTQPGVHDVFVGVKMRDGSYLNASGTRDYIAVVMVDPLAGECMLE</sequence>
<dbReference type="EMBL" id="BDIP01004172">
    <property type="protein sequence ID" value="GIQ88554.1"/>
    <property type="molecule type" value="Genomic_DNA"/>
</dbReference>
<dbReference type="AlphaFoldDB" id="A0A9K3D3U0"/>
<organism evidence="1 2">
    <name type="scientific">Kipferlia bialata</name>
    <dbReference type="NCBI Taxonomy" id="797122"/>
    <lineage>
        <taxon>Eukaryota</taxon>
        <taxon>Metamonada</taxon>
        <taxon>Carpediemonas-like organisms</taxon>
        <taxon>Kipferlia</taxon>
    </lineage>
</organism>
<protein>
    <submittedName>
        <fullName evidence="1">Uncharacterized protein</fullName>
    </submittedName>
</protein>
<comment type="caution">
    <text evidence="1">The sequence shown here is derived from an EMBL/GenBank/DDBJ whole genome shotgun (WGS) entry which is preliminary data.</text>
</comment>
<reference evidence="1 2" key="1">
    <citation type="journal article" date="2018" name="PLoS ONE">
        <title>The draft genome of Kipferlia bialata reveals reductive genome evolution in fornicate parasites.</title>
        <authorList>
            <person name="Tanifuji G."/>
            <person name="Takabayashi S."/>
            <person name="Kume K."/>
            <person name="Takagi M."/>
            <person name="Nakayama T."/>
            <person name="Kamikawa R."/>
            <person name="Inagaki Y."/>
            <person name="Hashimoto T."/>
        </authorList>
    </citation>
    <scope>NUCLEOTIDE SEQUENCE [LARGE SCALE GENOMIC DNA]</scope>
    <source>
        <strain evidence="1">NY0173</strain>
    </source>
</reference>
<proteinExistence type="predicted"/>
<evidence type="ECO:0000313" key="2">
    <source>
        <dbReference type="Proteomes" id="UP000265618"/>
    </source>
</evidence>
<accession>A0A9K3D3U0</accession>